<evidence type="ECO:0000313" key="1">
    <source>
        <dbReference type="EMBL" id="ETL77509.1"/>
    </source>
</evidence>
<accession>W2JYX4</accession>
<proteinExistence type="predicted"/>
<feature type="non-terminal residue" evidence="1">
    <location>
        <position position="79"/>
    </location>
</feature>
<dbReference type="Proteomes" id="UP000054423">
    <property type="component" value="Unassembled WGS sequence"/>
</dbReference>
<dbReference type="AlphaFoldDB" id="W2JYX4"/>
<organism evidence="1">
    <name type="scientific">Phytophthora nicotianae</name>
    <name type="common">Potato buckeye rot agent</name>
    <name type="synonym">Phytophthora parasitica</name>
    <dbReference type="NCBI Taxonomy" id="4792"/>
    <lineage>
        <taxon>Eukaryota</taxon>
        <taxon>Sar</taxon>
        <taxon>Stramenopiles</taxon>
        <taxon>Oomycota</taxon>
        <taxon>Peronosporomycetes</taxon>
        <taxon>Peronosporales</taxon>
        <taxon>Peronosporaceae</taxon>
        <taxon>Phytophthora</taxon>
    </lineage>
</organism>
<sequence length="79" mass="9420">MDELLSKLYNDPKTGFIAAKALYDKAKLIDSSIRLKDVKAWYENQVEVQQFQDQKRRFDHFHIASNNPDSWQIDLAFWE</sequence>
<reference evidence="1" key="1">
    <citation type="submission" date="2013-11" db="EMBL/GenBank/DDBJ databases">
        <title>The Genome Sequence of Phytophthora parasitica CHvinca01.</title>
        <authorList>
            <consortium name="The Broad Institute Genomics Platform"/>
            <person name="Russ C."/>
            <person name="Tyler B."/>
            <person name="Panabieres F."/>
            <person name="Shan W."/>
            <person name="Tripathy S."/>
            <person name="Grunwald N."/>
            <person name="Machado M."/>
            <person name="Johnson C.S."/>
            <person name="Arredondo F."/>
            <person name="Hong C."/>
            <person name="Coffey M."/>
            <person name="Young S.K."/>
            <person name="Zeng Q."/>
            <person name="Gargeya S."/>
            <person name="Fitzgerald M."/>
            <person name="Abouelleil A."/>
            <person name="Alvarado L."/>
            <person name="Chapman S.B."/>
            <person name="Gainer-Dewar J."/>
            <person name="Goldberg J."/>
            <person name="Griggs A."/>
            <person name="Gujja S."/>
            <person name="Hansen M."/>
            <person name="Howarth C."/>
            <person name="Imamovic A."/>
            <person name="Ireland A."/>
            <person name="Larimer J."/>
            <person name="McCowan C."/>
            <person name="Murphy C."/>
            <person name="Pearson M."/>
            <person name="Poon T.W."/>
            <person name="Priest M."/>
            <person name="Roberts A."/>
            <person name="Saif S."/>
            <person name="Shea T."/>
            <person name="Sykes S."/>
            <person name="Wortman J."/>
            <person name="Nusbaum C."/>
            <person name="Birren B."/>
        </authorList>
    </citation>
    <scope>NUCLEOTIDE SEQUENCE [LARGE SCALE GENOMIC DNA]</scope>
    <source>
        <strain evidence="1">CHvinca01</strain>
    </source>
</reference>
<dbReference type="OrthoDB" id="6621683at2759"/>
<gene>
    <name evidence="1" type="ORF">L917_21550</name>
</gene>
<name>W2JYX4_PHYNI</name>
<dbReference type="EMBL" id="KI683613">
    <property type="protein sequence ID" value="ETL77509.1"/>
    <property type="molecule type" value="Genomic_DNA"/>
</dbReference>
<protein>
    <submittedName>
        <fullName evidence="1">Uncharacterized protein</fullName>
    </submittedName>
</protein>